<reference evidence="1 2" key="1">
    <citation type="journal article" date="2011" name="J. Bacteriol.">
        <title>Complete genome sequence of the cellulose-degrading bacterium Cellulosilyticum lentocellum.</title>
        <authorList>
            <consortium name="US DOE Joint Genome Institute"/>
            <person name="Miller D.A."/>
            <person name="Suen G."/>
            <person name="Bruce D."/>
            <person name="Copeland A."/>
            <person name="Cheng J.F."/>
            <person name="Detter C."/>
            <person name="Goodwin L.A."/>
            <person name="Han C.S."/>
            <person name="Hauser L.J."/>
            <person name="Land M.L."/>
            <person name="Lapidus A."/>
            <person name="Lucas S."/>
            <person name="Meincke L."/>
            <person name="Pitluck S."/>
            <person name="Tapia R."/>
            <person name="Teshima H."/>
            <person name="Woyke T."/>
            <person name="Fox B.G."/>
            <person name="Angert E.R."/>
            <person name="Currie C.R."/>
        </authorList>
    </citation>
    <scope>NUCLEOTIDE SEQUENCE [LARGE SCALE GENOMIC DNA]</scope>
    <source>
        <strain evidence="2">ATCC 49066 / DSM 5427 / NCIMB 11756 / RHM5</strain>
    </source>
</reference>
<accession>F2JNZ8</accession>
<evidence type="ECO:0008006" key="3">
    <source>
        <dbReference type="Google" id="ProtNLM"/>
    </source>
</evidence>
<gene>
    <name evidence="1" type="ordered locus">Clole_1892</name>
</gene>
<dbReference type="RefSeq" id="WP_013656909.1">
    <property type="nucleotide sequence ID" value="NC_015275.1"/>
</dbReference>
<dbReference type="KEGG" id="cle:Clole_1892"/>
<dbReference type="Proteomes" id="UP000008467">
    <property type="component" value="Chromosome"/>
</dbReference>
<protein>
    <recommendedName>
        <fullName evidence="3">Cyclic lactone autoinducer peptide</fullName>
    </recommendedName>
</protein>
<proteinExistence type="predicted"/>
<evidence type="ECO:0000313" key="2">
    <source>
        <dbReference type="Proteomes" id="UP000008467"/>
    </source>
</evidence>
<keyword evidence="2" id="KW-1185">Reference proteome</keyword>
<dbReference type="HOGENOM" id="CLU_3115956_0_0_9"/>
<name>F2JNZ8_CELLD</name>
<dbReference type="EMBL" id="CP002582">
    <property type="protein sequence ID" value="ADZ83612.1"/>
    <property type="molecule type" value="Genomic_DNA"/>
</dbReference>
<organism evidence="1 2">
    <name type="scientific">Cellulosilyticum lentocellum (strain ATCC 49066 / DSM 5427 / NCIMB 11756 / RHM5)</name>
    <name type="common">Clostridium lentocellum</name>
    <dbReference type="NCBI Taxonomy" id="642492"/>
    <lineage>
        <taxon>Bacteria</taxon>
        <taxon>Bacillati</taxon>
        <taxon>Bacillota</taxon>
        <taxon>Clostridia</taxon>
        <taxon>Lachnospirales</taxon>
        <taxon>Cellulosilyticaceae</taxon>
        <taxon>Cellulosilyticum</taxon>
    </lineage>
</organism>
<dbReference type="InterPro" id="IPR009229">
    <property type="entry name" value="AgrD"/>
</dbReference>
<sequence length="50" mass="5518">MEIKKTMLRGIAKTAEKAVEGASGSKSLVFFFEPEMPKALKEAKFGKNNK</sequence>
<dbReference type="AlphaFoldDB" id="F2JNZ8"/>
<dbReference type="STRING" id="642492.Clole_1892"/>
<evidence type="ECO:0000313" key="1">
    <source>
        <dbReference type="EMBL" id="ADZ83612.1"/>
    </source>
</evidence>
<dbReference type="NCBIfam" id="TIGR04223">
    <property type="entry name" value="quorum_AgrD"/>
    <property type="match status" value="1"/>
</dbReference>